<dbReference type="GO" id="GO:0004499">
    <property type="term" value="F:N,N-dimethylaniline monooxygenase activity"/>
    <property type="evidence" value="ECO:0007669"/>
    <property type="project" value="InterPro"/>
</dbReference>
<keyword evidence="5" id="KW-0503">Monooxygenase</keyword>
<organism evidence="5 7">
    <name type="scientific">Cercospora beticola</name>
    <name type="common">Sugarbeet leaf spot fungus</name>
    <dbReference type="NCBI Taxonomy" id="122368"/>
    <lineage>
        <taxon>Eukaryota</taxon>
        <taxon>Fungi</taxon>
        <taxon>Dikarya</taxon>
        <taxon>Ascomycota</taxon>
        <taxon>Pezizomycotina</taxon>
        <taxon>Dothideomycetes</taxon>
        <taxon>Dothideomycetidae</taxon>
        <taxon>Mycosphaerellales</taxon>
        <taxon>Mycosphaerellaceae</taxon>
        <taxon>Cercospora</taxon>
    </lineage>
</organism>
<evidence type="ECO:0000256" key="4">
    <source>
        <dbReference type="ARBA" id="ARBA00023002"/>
    </source>
</evidence>
<dbReference type="PRINTS" id="PR00368">
    <property type="entry name" value="FADPNR"/>
</dbReference>
<evidence type="ECO:0000313" key="5">
    <source>
        <dbReference type="EMBL" id="PIA80065.1"/>
    </source>
</evidence>
<dbReference type="SUPFAM" id="SSF51905">
    <property type="entry name" value="FAD/NAD(P)-binding domain"/>
    <property type="match status" value="2"/>
</dbReference>
<dbReference type="Proteomes" id="UP001302367">
    <property type="component" value="Chromosome 10"/>
</dbReference>
<accession>A0A2G5GIF3</accession>
<dbReference type="InterPro" id="IPR051209">
    <property type="entry name" value="FAD-bind_Monooxygenase_sf"/>
</dbReference>
<dbReference type="Pfam" id="PF00743">
    <property type="entry name" value="FMO-like"/>
    <property type="match status" value="1"/>
</dbReference>
<dbReference type="PANTHER" id="PTHR42877:SF4">
    <property type="entry name" value="FAD_NAD(P)-BINDING DOMAIN-CONTAINING PROTEIN-RELATED"/>
    <property type="match status" value="1"/>
</dbReference>
<dbReference type="Proteomes" id="UP000230605">
    <property type="component" value="Unassembled WGS sequence"/>
</dbReference>
<dbReference type="EMBL" id="CP134193">
    <property type="protein sequence ID" value="WPB08487.1"/>
    <property type="molecule type" value="Genomic_DNA"/>
</dbReference>
<keyword evidence="2" id="KW-0285">Flavoprotein</keyword>
<dbReference type="GO" id="GO:0050661">
    <property type="term" value="F:NADP binding"/>
    <property type="evidence" value="ECO:0007669"/>
    <property type="project" value="InterPro"/>
</dbReference>
<dbReference type="PANTHER" id="PTHR42877">
    <property type="entry name" value="L-ORNITHINE N(5)-MONOOXYGENASE-RELATED"/>
    <property type="match status" value="1"/>
</dbReference>
<keyword evidence="4" id="KW-0560">Oxidoreductase</keyword>
<reference evidence="6 8" key="2">
    <citation type="submission" date="2023-09" db="EMBL/GenBank/DDBJ databases">
        <title>Complete-Gapless Cercospora beticola genome.</title>
        <authorList>
            <person name="Wyatt N.A."/>
            <person name="Spanner R.E."/>
            <person name="Bolton M.D."/>
        </authorList>
    </citation>
    <scope>NUCLEOTIDE SEQUENCE [LARGE SCALE GENOMIC DNA]</scope>
    <source>
        <strain evidence="6">Cb09-40</strain>
    </source>
</reference>
<evidence type="ECO:0000256" key="2">
    <source>
        <dbReference type="ARBA" id="ARBA00022630"/>
    </source>
</evidence>
<keyword evidence="8" id="KW-1185">Reference proteome</keyword>
<protein>
    <submittedName>
        <fullName evidence="5">Baeyer-Villiger monooxygenase</fullName>
    </submittedName>
</protein>
<evidence type="ECO:0000313" key="8">
    <source>
        <dbReference type="Proteomes" id="UP001302367"/>
    </source>
</evidence>
<gene>
    <name evidence="5" type="ORF">CB0940_12213</name>
    <name evidence="6" type="ORF">RHO25_013153</name>
</gene>
<dbReference type="InterPro" id="IPR020946">
    <property type="entry name" value="Flavin_mOase-like"/>
</dbReference>
<dbReference type="EMBL" id="LKMD01000248">
    <property type="protein sequence ID" value="PIA80065.1"/>
    <property type="molecule type" value="Genomic_DNA"/>
</dbReference>
<name>A0A2G5GIF3_CERBT</name>
<dbReference type="AlphaFoldDB" id="A0A2G5GIF3"/>
<evidence type="ECO:0000313" key="7">
    <source>
        <dbReference type="Proteomes" id="UP000230605"/>
    </source>
</evidence>
<reference evidence="5 7" key="1">
    <citation type="submission" date="2015-10" db="EMBL/GenBank/DDBJ databases">
        <title>The cercosporin biosynthetic gene cluster was horizontally transferred to several fungal lineages and shown to be expanded in Cercospora beticola based on microsynteny with recipient genomes.</title>
        <authorList>
            <person name="De Jonge R."/>
            <person name="Ebert M.K."/>
            <person name="Suttle J.C."/>
            <person name="Jurick Ii W.M."/>
            <person name="Secor G.A."/>
            <person name="Thomma B.P."/>
            <person name="Van De Peer Y."/>
            <person name="Bolton M.D."/>
        </authorList>
    </citation>
    <scope>NUCLEOTIDE SEQUENCE [LARGE SCALE GENOMIC DNA]</scope>
    <source>
        <strain evidence="5 7">09-40</strain>
    </source>
</reference>
<sequence>MATTSSETTTDVVIIGAGISGMTLAIDMMRLGNGDNFVIIEKGRRVGGTWSDNEYPGCCCDVWSHLYSLSFSPNPDWTREYPTQPEIHRYLTGVAHKYDLERHIRFNTEVKGCKFDPVTGIWTTTVRRGDDGGEATLHSRFVVSAMGQLNNPQYPKITGMDDFAGRIMHSARWDKSFDLRGKKVAVIGNGATAIQIVPELAKIAESVVVFQRSPNWITPRYDSTIPAWRQFMYRYLPYARRHYRSSLMDIREDYWNVLVDTDGEAHQGLKAMATELLSTQLPGENRAELRQVLTPNYPPGCKRILISDDYYPALGKPHVTLETAPILEITEEAVRVSSGWDSRKGQHQPQDHVVDAIICATGFQAKQFLSPLHIEVAGQETLEQKWSGGAYAYKGMTVPDLPNFAIMYGPNTNLGHNSIILMIEAQSAYINRLIEAVRTNAKDSSRGYLRISPRESATKNWNNKVQASLSKSTLASDQCSSWYKSDTGLITTNWSENAIEYQRDVSSIDWEDYQLQGPGAAELRSKGRISWTRVVEESQPWVTSWSKAAAVSVGLGILAVAVSPLRKSIVR</sequence>
<dbReference type="OrthoDB" id="74360at2759"/>
<evidence type="ECO:0000256" key="1">
    <source>
        <dbReference type="ARBA" id="ARBA00010139"/>
    </source>
</evidence>
<dbReference type="PRINTS" id="PR00469">
    <property type="entry name" value="PNDRDTASEII"/>
</dbReference>
<dbReference type="Gene3D" id="3.50.50.60">
    <property type="entry name" value="FAD/NAD(P)-binding domain"/>
    <property type="match status" value="2"/>
</dbReference>
<proteinExistence type="inferred from homology"/>
<evidence type="ECO:0000313" key="6">
    <source>
        <dbReference type="EMBL" id="WPB08487.1"/>
    </source>
</evidence>
<evidence type="ECO:0000256" key="3">
    <source>
        <dbReference type="ARBA" id="ARBA00022827"/>
    </source>
</evidence>
<comment type="similarity">
    <text evidence="1">Belongs to the FAD-binding monooxygenase family.</text>
</comment>
<dbReference type="InterPro" id="IPR036188">
    <property type="entry name" value="FAD/NAD-bd_sf"/>
</dbReference>
<dbReference type="GO" id="GO:0050660">
    <property type="term" value="F:flavin adenine dinucleotide binding"/>
    <property type="evidence" value="ECO:0007669"/>
    <property type="project" value="InterPro"/>
</dbReference>
<keyword evidence="3" id="KW-0274">FAD</keyword>